<dbReference type="Proteomes" id="UP000722336">
    <property type="component" value="Unassembled WGS sequence"/>
</dbReference>
<comment type="caution">
    <text evidence="1">The sequence shown here is derived from an EMBL/GenBank/DDBJ whole genome shotgun (WGS) entry which is preliminary data.</text>
</comment>
<evidence type="ECO:0000313" key="1">
    <source>
        <dbReference type="EMBL" id="MBV7257732.1"/>
    </source>
</evidence>
<name>A0ABS6SIP7_9SPHN</name>
<accession>A0ABS6SIP7</accession>
<gene>
    <name evidence="1" type="ORF">KCG44_13145</name>
</gene>
<organism evidence="1 2">
    <name type="scientific">Pacificimonas pallii</name>
    <dbReference type="NCBI Taxonomy" id="2827236"/>
    <lineage>
        <taxon>Bacteria</taxon>
        <taxon>Pseudomonadati</taxon>
        <taxon>Pseudomonadota</taxon>
        <taxon>Alphaproteobacteria</taxon>
        <taxon>Sphingomonadales</taxon>
        <taxon>Sphingosinicellaceae</taxon>
        <taxon>Pacificimonas</taxon>
    </lineage>
</organism>
<dbReference type="RefSeq" id="WP_218446563.1">
    <property type="nucleotide sequence ID" value="NZ_JAGSPA010000004.1"/>
</dbReference>
<dbReference type="EMBL" id="JAGSPA010000004">
    <property type="protein sequence ID" value="MBV7257732.1"/>
    <property type="molecule type" value="Genomic_DNA"/>
</dbReference>
<sequence length="380" mass="42408">MAAPRIELVPSASAIPAAAWDACAGTGNPFATHAFAHALEQSGSVSAQTGWTPAHLAVRPDEAADPVSVMPAYVKTHSRGEFVFDHGWAEAFERAGGQYYPKLQISTPFTPATGPRLLTRSDADPALLLKGAEAVCRHHSLSSAHATFIPPEQLPVFRDADWLIRHGEQFHWFNRDYRTFDDFLGALSSRKRKTIRRERRGAADSGLRILQLRGADIREEDWDDFWVFYQDTGARKWGSPYLTRSFFTLMSQMMADRLLLVVARMEGRTVAAALNFIGGDCLYGRYWGTVVDVPFLHFELCYYQAIDFAIAHGLARVEAGAQGPHKLARGYEPVTTYSAHFIADAGLRTAVAEFLTHERDMVARDIEIMRGMTPFRRDEG</sequence>
<reference evidence="1 2" key="1">
    <citation type="submission" date="2021-04" db="EMBL/GenBank/DDBJ databases">
        <authorList>
            <person name="Pira H."/>
            <person name="Risdian C."/>
            <person name="Wink J."/>
        </authorList>
    </citation>
    <scope>NUCLEOTIDE SEQUENCE [LARGE SCALE GENOMIC DNA]</scope>
    <source>
        <strain evidence="1 2">WHA3</strain>
    </source>
</reference>
<dbReference type="PANTHER" id="PTHR47017:SF1">
    <property type="entry name" value="ACYL-COA"/>
    <property type="match status" value="1"/>
</dbReference>
<keyword evidence="2" id="KW-1185">Reference proteome</keyword>
<evidence type="ECO:0000313" key="2">
    <source>
        <dbReference type="Proteomes" id="UP000722336"/>
    </source>
</evidence>
<protein>
    <submittedName>
        <fullName evidence="1">N-acetyltransferase</fullName>
    </submittedName>
</protein>
<dbReference type="PANTHER" id="PTHR47017">
    <property type="entry name" value="ACYL-COA"/>
    <property type="match status" value="1"/>
</dbReference>
<dbReference type="Pfam" id="PF04339">
    <property type="entry name" value="FemAB_like"/>
    <property type="match status" value="1"/>
</dbReference>
<proteinExistence type="predicted"/>
<dbReference type="InterPro" id="IPR007434">
    <property type="entry name" value="FemAB-like"/>
</dbReference>